<name>A0A9N8M263_9BASI</name>
<proteinExistence type="predicted"/>
<dbReference type="AlphaFoldDB" id="A0A9N8M263"/>
<dbReference type="Proteomes" id="UP000836404">
    <property type="component" value="Unassembled WGS sequence"/>
</dbReference>
<feature type="region of interest" description="Disordered" evidence="1">
    <location>
        <begin position="38"/>
        <end position="99"/>
    </location>
</feature>
<evidence type="ECO:0000313" key="2">
    <source>
        <dbReference type="EMBL" id="CAD6949956.1"/>
    </source>
</evidence>
<dbReference type="EMBL" id="CAJHJF010005430">
    <property type="protein sequence ID" value="CAD6949956.1"/>
    <property type="molecule type" value="Genomic_DNA"/>
</dbReference>
<reference evidence="2 3" key="1">
    <citation type="submission" date="2020-10" db="EMBL/GenBank/DDBJ databases">
        <authorList>
            <person name="Sedaghatjoo S."/>
        </authorList>
    </citation>
    <scope>NUCLEOTIDE SEQUENCE [LARGE SCALE GENOMIC DNA]</scope>
    <source>
        <strain evidence="2 3">LLFL</strain>
    </source>
</reference>
<sequence length="99" mass="9986">EVAARREAVAPDAETVDAVLNGHHVASTAAAADLDLSSSSLSSLPDTSLPADTSSLLDASLPDTSLVGTDADGDADTSGALDDSTAEDDDVEEEVEEEE</sequence>
<accession>A0A9N8M263</accession>
<evidence type="ECO:0000256" key="1">
    <source>
        <dbReference type="SAM" id="MobiDB-lite"/>
    </source>
</evidence>
<gene>
    <name evidence="2" type="ORF">JKILLFL_G9996</name>
</gene>
<feature type="compositionally biased region" description="Low complexity" evidence="1">
    <location>
        <begin position="38"/>
        <end position="52"/>
    </location>
</feature>
<feature type="non-terminal residue" evidence="2">
    <location>
        <position position="1"/>
    </location>
</feature>
<organism evidence="2 3">
    <name type="scientific">Tilletia laevis</name>
    <dbReference type="NCBI Taxonomy" id="157183"/>
    <lineage>
        <taxon>Eukaryota</taxon>
        <taxon>Fungi</taxon>
        <taxon>Dikarya</taxon>
        <taxon>Basidiomycota</taxon>
        <taxon>Ustilaginomycotina</taxon>
        <taxon>Exobasidiomycetes</taxon>
        <taxon>Tilletiales</taxon>
        <taxon>Tilletiaceae</taxon>
        <taxon>Tilletia</taxon>
    </lineage>
</organism>
<feature type="non-terminal residue" evidence="2">
    <location>
        <position position="99"/>
    </location>
</feature>
<comment type="caution">
    <text evidence="2">The sequence shown here is derived from an EMBL/GenBank/DDBJ whole genome shotgun (WGS) entry which is preliminary data.</text>
</comment>
<feature type="compositionally biased region" description="Acidic residues" evidence="1">
    <location>
        <begin position="84"/>
        <end position="99"/>
    </location>
</feature>
<feature type="compositionally biased region" description="Polar residues" evidence="1">
    <location>
        <begin position="53"/>
        <end position="67"/>
    </location>
</feature>
<evidence type="ECO:0000313" key="3">
    <source>
        <dbReference type="Proteomes" id="UP000836404"/>
    </source>
</evidence>
<keyword evidence="3" id="KW-1185">Reference proteome</keyword>
<protein>
    <submittedName>
        <fullName evidence="2">Uncharacterized protein</fullName>
    </submittedName>
</protein>